<keyword evidence="2" id="KW-0560">Oxidoreductase</keyword>
<dbReference type="OrthoDB" id="9803333at2"/>
<dbReference type="NCBIfam" id="NF047420">
    <property type="entry name" value="EF_P_mod_YmfI"/>
    <property type="match status" value="1"/>
</dbReference>
<dbReference type="EMBL" id="QJVJ01000019">
    <property type="protein sequence ID" value="PYI50447.1"/>
    <property type="molecule type" value="Genomic_DNA"/>
</dbReference>
<evidence type="ECO:0000313" key="5">
    <source>
        <dbReference type="EMBL" id="PYI50447.1"/>
    </source>
</evidence>
<evidence type="ECO:0000256" key="2">
    <source>
        <dbReference type="ARBA" id="ARBA00023002"/>
    </source>
</evidence>
<dbReference type="SUPFAM" id="SSF51735">
    <property type="entry name" value="NAD(P)-binding Rossmann-fold domains"/>
    <property type="match status" value="1"/>
</dbReference>
<dbReference type="PRINTS" id="PR00081">
    <property type="entry name" value="GDHRDH"/>
</dbReference>
<dbReference type="SMART" id="SM00822">
    <property type="entry name" value="PKS_KR"/>
    <property type="match status" value="1"/>
</dbReference>
<comment type="similarity">
    <text evidence="1">Belongs to the short-chain dehydrogenases/reductases (SDR) family.</text>
</comment>
<evidence type="ECO:0000313" key="6">
    <source>
        <dbReference type="Proteomes" id="UP000247476"/>
    </source>
</evidence>
<dbReference type="NCBIfam" id="NF009466">
    <property type="entry name" value="PRK12826.1-2"/>
    <property type="match status" value="1"/>
</dbReference>
<dbReference type="PANTHER" id="PTHR42879">
    <property type="entry name" value="3-OXOACYL-(ACYL-CARRIER-PROTEIN) REDUCTASE"/>
    <property type="match status" value="1"/>
</dbReference>
<dbReference type="GO" id="GO:0016491">
    <property type="term" value="F:oxidoreductase activity"/>
    <property type="evidence" value="ECO:0007669"/>
    <property type="project" value="UniProtKB-KW"/>
</dbReference>
<proteinExistence type="inferred from homology"/>
<evidence type="ECO:0000259" key="4">
    <source>
        <dbReference type="SMART" id="SM00822"/>
    </source>
</evidence>
<dbReference type="PRINTS" id="PR00080">
    <property type="entry name" value="SDRFAMILY"/>
</dbReference>
<evidence type="ECO:0000256" key="3">
    <source>
        <dbReference type="SAM" id="MobiDB-lite"/>
    </source>
</evidence>
<reference evidence="5 6" key="1">
    <citation type="submission" date="2018-05" db="EMBL/GenBank/DDBJ databases">
        <title>Paenibacillus flagellatus sp. nov., isolated from selenium mineral soil.</title>
        <authorList>
            <person name="Dai X."/>
        </authorList>
    </citation>
    <scope>NUCLEOTIDE SEQUENCE [LARGE SCALE GENOMIC DNA]</scope>
    <source>
        <strain evidence="5 6">DXL2</strain>
    </source>
</reference>
<dbReference type="InterPro" id="IPR020904">
    <property type="entry name" value="Sc_DH/Rdtase_CS"/>
</dbReference>
<protein>
    <recommendedName>
        <fullName evidence="4">Ketoreductase domain-containing protein</fullName>
    </recommendedName>
</protein>
<dbReference type="PROSITE" id="PS00061">
    <property type="entry name" value="ADH_SHORT"/>
    <property type="match status" value="1"/>
</dbReference>
<dbReference type="FunFam" id="3.40.50.720:FF:000173">
    <property type="entry name" value="3-oxoacyl-[acyl-carrier protein] reductase"/>
    <property type="match status" value="1"/>
</dbReference>
<dbReference type="InterPro" id="IPR050259">
    <property type="entry name" value="SDR"/>
</dbReference>
<feature type="compositionally biased region" description="Basic and acidic residues" evidence="3">
    <location>
        <begin position="89"/>
        <end position="100"/>
    </location>
</feature>
<gene>
    <name evidence="5" type="ORF">DLM86_29780</name>
</gene>
<dbReference type="Gene3D" id="3.40.50.720">
    <property type="entry name" value="NAD(P)-binding Rossmann-like Domain"/>
    <property type="match status" value="1"/>
</dbReference>
<dbReference type="AlphaFoldDB" id="A0A2V5KJ91"/>
<name>A0A2V5KJ91_9BACL</name>
<dbReference type="InterPro" id="IPR002347">
    <property type="entry name" value="SDR_fam"/>
</dbReference>
<dbReference type="Pfam" id="PF13561">
    <property type="entry name" value="adh_short_C2"/>
    <property type="match status" value="1"/>
</dbReference>
<organism evidence="5 6">
    <name type="scientific">Paenibacillus flagellatus</name>
    <dbReference type="NCBI Taxonomy" id="2211139"/>
    <lineage>
        <taxon>Bacteria</taxon>
        <taxon>Bacillati</taxon>
        <taxon>Bacillota</taxon>
        <taxon>Bacilli</taxon>
        <taxon>Bacillales</taxon>
        <taxon>Paenibacillaceae</taxon>
        <taxon>Paenibacillus</taxon>
    </lineage>
</organism>
<dbReference type="InterPro" id="IPR036291">
    <property type="entry name" value="NAD(P)-bd_dom_sf"/>
</dbReference>
<feature type="domain" description="Ketoreductase" evidence="4">
    <location>
        <begin position="179"/>
        <end position="359"/>
    </location>
</feature>
<dbReference type="InterPro" id="IPR057326">
    <property type="entry name" value="KR_dom"/>
</dbReference>
<evidence type="ECO:0000256" key="1">
    <source>
        <dbReference type="ARBA" id="ARBA00006484"/>
    </source>
</evidence>
<comment type="caution">
    <text evidence="5">The sequence shown here is derived from an EMBL/GenBank/DDBJ whole genome shotgun (WGS) entry which is preliminary data.</text>
</comment>
<feature type="region of interest" description="Disordered" evidence="3">
    <location>
        <begin position="68"/>
        <end position="100"/>
    </location>
</feature>
<feature type="compositionally biased region" description="Basic residues" evidence="3">
    <location>
        <begin position="68"/>
        <end position="78"/>
    </location>
</feature>
<dbReference type="PANTHER" id="PTHR42879:SF2">
    <property type="entry name" value="3-OXOACYL-[ACYL-CARRIER-PROTEIN] REDUCTASE FABG"/>
    <property type="match status" value="1"/>
</dbReference>
<keyword evidence="6" id="KW-1185">Reference proteome</keyword>
<dbReference type="Proteomes" id="UP000247476">
    <property type="component" value="Unassembled WGS sequence"/>
</dbReference>
<dbReference type="GO" id="GO:0032787">
    <property type="term" value="P:monocarboxylic acid metabolic process"/>
    <property type="evidence" value="ECO:0007669"/>
    <property type="project" value="UniProtKB-ARBA"/>
</dbReference>
<accession>A0A2V5KJ91</accession>
<sequence>MHVRLQGSRHRVGGERIAEARADDEAGVRRAARPELPAVPGHVRRRAHLGPVRSRVQQQHELRVLRHRRRYEKSRRARGAGQGRSGAGESRRDRRSVVRAEQAEKDRRLFAHDELAGSDGARIYEVRVQRHEPVRGSGRLRIDHAGRRQPEIERACRFRPVRRLDRKEPRSVIKPFSETTVLVTGGSRGIGAAIAQRFASVGMQVVIHYLSSHESANETARACLAYGANVLTVTADIRSKEQLLRMREKMEKHGMMPDIVVNNAGVAHYGMLQDVTEEEWTNVMDVNLKGMFLCTQTFMDHMVRQKYGRIINVSSVWGISGASCEVVYSTAKGGVNAFTKALAKELAPSGVTVNAVAPGVVETSMNANLNVAEKEALQNDIPAGRFAHPDEIASLVYFIALPESGYITGQIISPNGGWLT</sequence>